<dbReference type="InterPro" id="IPR039420">
    <property type="entry name" value="WalR-like"/>
</dbReference>
<proteinExistence type="predicted"/>
<dbReference type="SMART" id="SM00862">
    <property type="entry name" value="Trans_reg_C"/>
    <property type="match status" value="1"/>
</dbReference>
<evidence type="ECO:0000256" key="5">
    <source>
        <dbReference type="ARBA" id="ARBA00023163"/>
    </source>
</evidence>
<keyword evidence="1 6" id="KW-0597">Phosphoprotein</keyword>
<dbReference type="PANTHER" id="PTHR48111:SF1">
    <property type="entry name" value="TWO-COMPONENT RESPONSE REGULATOR ORR33"/>
    <property type="match status" value="1"/>
</dbReference>
<evidence type="ECO:0000256" key="7">
    <source>
        <dbReference type="PROSITE-ProRule" id="PRU01091"/>
    </source>
</evidence>
<dbReference type="GO" id="GO:0000156">
    <property type="term" value="F:phosphorelay response regulator activity"/>
    <property type="evidence" value="ECO:0007669"/>
    <property type="project" value="TreeGrafter"/>
</dbReference>
<gene>
    <name evidence="10" type="ORF">SAMN05216552_104025</name>
</gene>
<dbReference type="InterPro" id="IPR016032">
    <property type="entry name" value="Sig_transdc_resp-reg_C-effctor"/>
</dbReference>
<keyword evidence="3" id="KW-0805">Transcription regulation</keyword>
<dbReference type="GO" id="GO:0005829">
    <property type="term" value="C:cytosol"/>
    <property type="evidence" value="ECO:0007669"/>
    <property type="project" value="TreeGrafter"/>
</dbReference>
<dbReference type="InterPro" id="IPR001867">
    <property type="entry name" value="OmpR/PhoB-type_DNA-bd"/>
</dbReference>
<dbReference type="STRING" id="1035707.SAMN05216552_104025"/>
<dbReference type="SUPFAM" id="SSF46894">
    <property type="entry name" value="C-terminal effector domain of the bipartite response regulators"/>
    <property type="match status" value="1"/>
</dbReference>
<dbReference type="SUPFAM" id="SSF52172">
    <property type="entry name" value="CheY-like"/>
    <property type="match status" value="1"/>
</dbReference>
<dbReference type="OrthoDB" id="6007214at2"/>
<dbReference type="PANTHER" id="PTHR48111">
    <property type="entry name" value="REGULATOR OF RPOS"/>
    <property type="match status" value="1"/>
</dbReference>
<dbReference type="GO" id="GO:0032993">
    <property type="term" value="C:protein-DNA complex"/>
    <property type="evidence" value="ECO:0007669"/>
    <property type="project" value="TreeGrafter"/>
</dbReference>
<keyword evidence="4 7" id="KW-0238">DNA-binding</keyword>
<dbReference type="PROSITE" id="PS51755">
    <property type="entry name" value="OMPR_PHOB"/>
    <property type="match status" value="1"/>
</dbReference>
<dbReference type="InterPro" id="IPR036388">
    <property type="entry name" value="WH-like_DNA-bd_sf"/>
</dbReference>
<dbReference type="EMBL" id="FPBO01000040">
    <property type="protein sequence ID" value="SFV13853.1"/>
    <property type="molecule type" value="Genomic_DNA"/>
</dbReference>
<feature type="DNA-binding region" description="OmpR/PhoB-type" evidence="7">
    <location>
        <begin position="126"/>
        <end position="225"/>
    </location>
</feature>
<evidence type="ECO:0000256" key="1">
    <source>
        <dbReference type="ARBA" id="ARBA00022553"/>
    </source>
</evidence>
<evidence type="ECO:0000256" key="2">
    <source>
        <dbReference type="ARBA" id="ARBA00023012"/>
    </source>
</evidence>
<feature type="domain" description="OmpR/PhoB-type" evidence="9">
    <location>
        <begin position="126"/>
        <end position="225"/>
    </location>
</feature>
<evidence type="ECO:0000259" key="9">
    <source>
        <dbReference type="PROSITE" id="PS51755"/>
    </source>
</evidence>
<dbReference type="Pfam" id="PF00486">
    <property type="entry name" value="Trans_reg_C"/>
    <property type="match status" value="1"/>
</dbReference>
<dbReference type="GO" id="GO:0006355">
    <property type="term" value="P:regulation of DNA-templated transcription"/>
    <property type="evidence" value="ECO:0007669"/>
    <property type="project" value="InterPro"/>
</dbReference>
<dbReference type="Gene3D" id="3.40.50.2300">
    <property type="match status" value="1"/>
</dbReference>
<dbReference type="CDD" id="cd00383">
    <property type="entry name" value="trans_reg_C"/>
    <property type="match status" value="1"/>
</dbReference>
<evidence type="ECO:0000313" key="10">
    <source>
        <dbReference type="EMBL" id="SFV13853.1"/>
    </source>
</evidence>
<keyword evidence="11" id="KW-1185">Reference proteome</keyword>
<evidence type="ECO:0000259" key="8">
    <source>
        <dbReference type="PROSITE" id="PS50110"/>
    </source>
</evidence>
<evidence type="ECO:0000256" key="4">
    <source>
        <dbReference type="ARBA" id="ARBA00023125"/>
    </source>
</evidence>
<accession>A0A1I7LVX1</accession>
<keyword evidence="5" id="KW-0804">Transcription</keyword>
<dbReference type="InterPro" id="IPR001789">
    <property type="entry name" value="Sig_transdc_resp-reg_receiver"/>
</dbReference>
<protein>
    <submittedName>
        <fullName evidence="10">DNA-binding response regulator, OmpR family, contains REC and winged-helix (WHTH) domain</fullName>
    </submittedName>
</protein>
<sequence>MNIACLIRNASVLELVRATLRQAGFNCIPYSSEVLLFRALPRQEFDLILIDFAAAPSADDTILSWLNCRAVSDTPVLGLSPLREAQLTVLVLGSGADDLLVRPFDPVELVARARALIRRCNRGAARRKIELAGFMLDRDNSASAFRGAPIDLTSREFGLAWMFFSSPGVYISRETIGTSIWSAASEVAGRTIEQHVYKLRKKLQLGPERGVGIRTAYGQGYRLELIGQAGAGAG</sequence>
<dbReference type="GO" id="GO:0000976">
    <property type="term" value="F:transcription cis-regulatory region binding"/>
    <property type="evidence" value="ECO:0007669"/>
    <property type="project" value="TreeGrafter"/>
</dbReference>
<feature type="modified residue" description="4-aspartylphosphate" evidence="6">
    <location>
        <position position="51"/>
    </location>
</feature>
<evidence type="ECO:0000256" key="3">
    <source>
        <dbReference type="ARBA" id="ARBA00023015"/>
    </source>
</evidence>
<keyword evidence="2" id="KW-0902">Two-component regulatory system</keyword>
<dbReference type="InterPro" id="IPR011006">
    <property type="entry name" value="CheY-like_superfamily"/>
</dbReference>
<feature type="domain" description="Response regulatory" evidence="8">
    <location>
        <begin position="2"/>
        <end position="117"/>
    </location>
</feature>
<reference evidence="11" key="1">
    <citation type="submission" date="2016-10" db="EMBL/GenBank/DDBJ databases">
        <authorList>
            <person name="Varghese N."/>
            <person name="Submissions S."/>
        </authorList>
    </citation>
    <scope>NUCLEOTIDE SEQUENCE [LARGE SCALE GENOMIC DNA]</scope>
    <source>
        <strain evidence="11">CGMCC 1.11014</strain>
    </source>
</reference>
<evidence type="ECO:0000256" key="6">
    <source>
        <dbReference type="PROSITE-ProRule" id="PRU00169"/>
    </source>
</evidence>
<dbReference type="AlphaFoldDB" id="A0A1I7LVX1"/>
<organism evidence="10 11">
    <name type="scientific">Pseudoduganella namucuonensis</name>
    <dbReference type="NCBI Taxonomy" id="1035707"/>
    <lineage>
        <taxon>Bacteria</taxon>
        <taxon>Pseudomonadati</taxon>
        <taxon>Pseudomonadota</taxon>
        <taxon>Betaproteobacteria</taxon>
        <taxon>Burkholderiales</taxon>
        <taxon>Oxalobacteraceae</taxon>
        <taxon>Telluria group</taxon>
        <taxon>Pseudoduganella</taxon>
    </lineage>
</organism>
<dbReference type="PROSITE" id="PS50110">
    <property type="entry name" value="RESPONSE_REGULATORY"/>
    <property type="match status" value="1"/>
</dbReference>
<name>A0A1I7LVX1_9BURK</name>
<dbReference type="Gene3D" id="1.10.10.10">
    <property type="entry name" value="Winged helix-like DNA-binding domain superfamily/Winged helix DNA-binding domain"/>
    <property type="match status" value="1"/>
</dbReference>
<dbReference type="Proteomes" id="UP000199391">
    <property type="component" value="Unassembled WGS sequence"/>
</dbReference>
<evidence type="ECO:0000313" key="11">
    <source>
        <dbReference type="Proteomes" id="UP000199391"/>
    </source>
</evidence>